<dbReference type="InterPro" id="IPR001279">
    <property type="entry name" value="Metallo-B-lactamas"/>
</dbReference>
<dbReference type="PANTHER" id="PTHR42951:SF4">
    <property type="entry name" value="ACYL-COENZYME A THIOESTERASE MBLAC2"/>
    <property type="match status" value="1"/>
</dbReference>
<dbReference type="Gene3D" id="3.60.15.10">
    <property type="entry name" value="Ribonuclease Z/Hydroxyacylglutathione hydrolase-like"/>
    <property type="match status" value="1"/>
</dbReference>
<keyword evidence="5" id="KW-1185">Reference proteome</keyword>
<evidence type="ECO:0000313" key="4">
    <source>
        <dbReference type="EMBL" id="GHD39313.1"/>
    </source>
</evidence>
<organism evidence="4 5">
    <name type="scientific">Parahalioglobus pacificus</name>
    <dbReference type="NCBI Taxonomy" id="930806"/>
    <lineage>
        <taxon>Bacteria</taxon>
        <taxon>Pseudomonadati</taxon>
        <taxon>Pseudomonadota</taxon>
        <taxon>Gammaproteobacteria</taxon>
        <taxon>Cellvibrionales</taxon>
        <taxon>Halieaceae</taxon>
        <taxon>Parahalioglobus</taxon>
    </lineage>
</organism>
<accession>A0A918XMK5</accession>
<evidence type="ECO:0000256" key="2">
    <source>
        <dbReference type="SAM" id="SignalP"/>
    </source>
</evidence>
<sequence length="296" mass="32161">MNKYLKLCLALSAAVVAPLVAAQEEAPSVSVSELKGNLHLLQGRGGNVVASVGEDGVLMIDDDYAEYAPAYHDALRELSADSSVPTFVINTHWHFDHTGANNYWGEQGALIVAHTNVRERMSTRQEMKAFNRVIEPSPKAALPVVTYGDSLALHFNGDDVEVQHFPTGHTDGDSVVFFAAENVVHMGDHYFKDRFPFVDLGSGGNVLGFAANIEAVLAKVDDQTVIVPGHGDLADRKDLERYLDMLTRTIDAVQSGIEGGMTVEQITEKGLGDEWESWGSGFIKEDAWIGFIASSL</sequence>
<evidence type="ECO:0000259" key="3">
    <source>
        <dbReference type="SMART" id="SM00849"/>
    </source>
</evidence>
<feature type="chain" id="PRO_5038013468" description="Metallo-beta-lactamase domain-containing protein" evidence="2">
    <location>
        <begin position="23"/>
        <end position="296"/>
    </location>
</feature>
<name>A0A918XMK5_9GAMM</name>
<dbReference type="Proteomes" id="UP000644693">
    <property type="component" value="Unassembled WGS sequence"/>
</dbReference>
<dbReference type="GO" id="GO:0017001">
    <property type="term" value="P:antibiotic catabolic process"/>
    <property type="evidence" value="ECO:0007669"/>
    <property type="project" value="UniProtKB-ARBA"/>
</dbReference>
<protein>
    <recommendedName>
        <fullName evidence="3">Metallo-beta-lactamase domain-containing protein</fullName>
    </recommendedName>
</protein>
<dbReference type="InterPro" id="IPR050855">
    <property type="entry name" value="NDM-1-like"/>
</dbReference>
<dbReference type="Pfam" id="PF00753">
    <property type="entry name" value="Lactamase_B"/>
    <property type="match status" value="1"/>
</dbReference>
<proteinExistence type="inferred from homology"/>
<reference evidence="4" key="2">
    <citation type="submission" date="2020-09" db="EMBL/GenBank/DDBJ databases">
        <authorList>
            <person name="Sun Q."/>
            <person name="Kim S."/>
        </authorList>
    </citation>
    <scope>NUCLEOTIDE SEQUENCE</scope>
    <source>
        <strain evidence="4">KCTC 23430</strain>
    </source>
</reference>
<comment type="caution">
    <text evidence="4">The sequence shown here is derived from an EMBL/GenBank/DDBJ whole genome shotgun (WGS) entry which is preliminary data.</text>
</comment>
<comment type="similarity">
    <text evidence="1">Belongs to the metallo-beta-lactamase superfamily. Class-B beta-lactamase family.</text>
</comment>
<feature type="domain" description="Metallo-beta-lactamase" evidence="3">
    <location>
        <begin position="45"/>
        <end position="230"/>
    </location>
</feature>
<dbReference type="EMBL" id="BMYM01000005">
    <property type="protein sequence ID" value="GHD39313.1"/>
    <property type="molecule type" value="Genomic_DNA"/>
</dbReference>
<feature type="signal peptide" evidence="2">
    <location>
        <begin position="1"/>
        <end position="22"/>
    </location>
</feature>
<evidence type="ECO:0000313" key="5">
    <source>
        <dbReference type="Proteomes" id="UP000644693"/>
    </source>
</evidence>
<dbReference type="InterPro" id="IPR036866">
    <property type="entry name" value="RibonucZ/Hydroxyglut_hydro"/>
</dbReference>
<dbReference type="RefSeq" id="WP_189478720.1">
    <property type="nucleotide sequence ID" value="NZ_BMYM01000005.1"/>
</dbReference>
<dbReference type="SUPFAM" id="SSF56281">
    <property type="entry name" value="Metallo-hydrolase/oxidoreductase"/>
    <property type="match status" value="1"/>
</dbReference>
<keyword evidence="2" id="KW-0732">Signal</keyword>
<dbReference type="PANTHER" id="PTHR42951">
    <property type="entry name" value="METALLO-BETA-LACTAMASE DOMAIN-CONTAINING"/>
    <property type="match status" value="1"/>
</dbReference>
<evidence type="ECO:0000256" key="1">
    <source>
        <dbReference type="ARBA" id="ARBA00005250"/>
    </source>
</evidence>
<gene>
    <name evidence="4" type="ORF">GCM10007053_30630</name>
</gene>
<dbReference type="CDD" id="cd16282">
    <property type="entry name" value="metallo-hydrolase-like_MBL-fold"/>
    <property type="match status" value="1"/>
</dbReference>
<dbReference type="AlphaFoldDB" id="A0A918XMK5"/>
<reference evidence="4" key="1">
    <citation type="journal article" date="2014" name="Int. J. Syst. Evol. Microbiol.">
        <title>Complete genome sequence of Corynebacterium casei LMG S-19264T (=DSM 44701T), isolated from a smear-ripened cheese.</title>
        <authorList>
            <consortium name="US DOE Joint Genome Institute (JGI-PGF)"/>
            <person name="Walter F."/>
            <person name="Albersmeier A."/>
            <person name="Kalinowski J."/>
            <person name="Ruckert C."/>
        </authorList>
    </citation>
    <scope>NUCLEOTIDE SEQUENCE</scope>
    <source>
        <strain evidence="4">KCTC 23430</strain>
    </source>
</reference>
<dbReference type="SMART" id="SM00849">
    <property type="entry name" value="Lactamase_B"/>
    <property type="match status" value="1"/>
</dbReference>